<keyword evidence="1" id="KW-0963">Cytoplasm</keyword>
<organism evidence="2 3">
    <name type="scientific">Oncorhynchus mykiss</name>
    <name type="common">Rainbow trout</name>
    <name type="synonym">Salmo gairdneri</name>
    <dbReference type="NCBI Taxonomy" id="8022"/>
    <lineage>
        <taxon>Eukaryota</taxon>
        <taxon>Metazoa</taxon>
        <taxon>Chordata</taxon>
        <taxon>Craniata</taxon>
        <taxon>Vertebrata</taxon>
        <taxon>Euteleostomi</taxon>
        <taxon>Actinopterygii</taxon>
        <taxon>Neopterygii</taxon>
        <taxon>Teleostei</taxon>
        <taxon>Protacanthopterygii</taxon>
        <taxon>Salmoniformes</taxon>
        <taxon>Salmonidae</taxon>
        <taxon>Salmoninae</taxon>
        <taxon>Oncorhynchus</taxon>
    </lineage>
</organism>
<dbReference type="GO" id="GO:0005885">
    <property type="term" value="C:Arp2/3 protein complex"/>
    <property type="evidence" value="ECO:0007669"/>
    <property type="project" value="UniProtKB-UniRule"/>
</dbReference>
<dbReference type="FunFam" id="3.30.420.40:FF:000538">
    <property type="entry name" value="Actin-related protein 2"/>
    <property type="match status" value="1"/>
</dbReference>
<dbReference type="Gene3D" id="3.90.640.10">
    <property type="entry name" value="Actin, Chain A, domain 4"/>
    <property type="match status" value="1"/>
</dbReference>
<dbReference type="GO" id="GO:0005524">
    <property type="term" value="F:ATP binding"/>
    <property type="evidence" value="ECO:0007669"/>
    <property type="project" value="UniProtKB-UniRule"/>
</dbReference>
<keyword evidence="1" id="KW-0206">Cytoskeleton</keyword>
<reference evidence="2" key="2">
    <citation type="submission" date="2025-08" db="UniProtKB">
        <authorList>
            <consortium name="Ensembl"/>
        </authorList>
    </citation>
    <scope>IDENTIFICATION</scope>
</reference>
<dbReference type="Proteomes" id="UP000694395">
    <property type="component" value="Chromosome 23"/>
</dbReference>
<keyword evidence="1" id="KW-0547">Nucleotide-binding</keyword>
<reference evidence="2" key="3">
    <citation type="submission" date="2025-09" db="UniProtKB">
        <authorList>
            <consortium name="Ensembl"/>
        </authorList>
    </citation>
    <scope>IDENTIFICATION</scope>
</reference>
<dbReference type="InterPro" id="IPR020902">
    <property type="entry name" value="Actin/actin-like_CS"/>
</dbReference>
<name>A0A8K9US47_ONCMY</name>
<comment type="function">
    <text evidence="1">ATP-binding component of the Arp2/3 complex, a multiprotein complex that mediates actin polymerization upon stimulation by nucleation-promoting factor (NPF). The Arp2/3 complex mediates the formation of branched actin networks in the cytoplasm, providing the force for cell motility. Seems to contact the pointed end of the daughter actin filament.</text>
</comment>
<dbReference type="InterPro" id="IPR043129">
    <property type="entry name" value="ATPase_NBD"/>
</dbReference>
<dbReference type="SUPFAM" id="SSF53067">
    <property type="entry name" value="Actin-like ATPase domain"/>
    <property type="match status" value="2"/>
</dbReference>
<dbReference type="Pfam" id="PF00022">
    <property type="entry name" value="Actin"/>
    <property type="match status" value="1"/>
</dbReference>
<sequence>MDSQGRKVVVCDNGTGFVKCGYAGSNFPEHIFPALVGRPIIRSTAKVGNIEIKSIQKMDLMVGDEASELRSMLEVNYPMENGIVRNWDDMKHLWDYTFGPEKLNIDSRNCKILLTEPPMNPTKNREKIIEVMFETYQFSGVYIAIQAVLTLYAQGLLTGVVVDSGDGVTHICPVYEGFSLPHLTRRLDIAGRDITRYLIKLLLLRGYAFNHSADFETVRMMKEKLCYVGYNIEQEQKLALETTVLVESYQVSTTVLRGLQHRTGAETGSGDHRAGRVLPGQYHCPTRSVLPGQSYRVSTTVLPGQSYGVSPTGSVPLSYRVSTTVLLGQFYQVSTTVLPGQSYRVSTIVLLGQSYQVSTTVRPGQSHRVSPTGSVPLSYQVSRTRSVPQSYRVSPTGSVLPGQYHCPTR</sequence>
<evidence type="ECO:0000313" key="3">
    <source>
        <dbReference type="Proteomes" id="UP000694395"/>
    </source>
</evidence>
<proteinExistence type="inferred from homology"/>
<dbReference type="PANTHER" id="PTHR11937">
    <property type="entry name" value="ACTIN"/>
    <property type="match status" value="1"/>
</dbReference>
<dbReference type="InterPro" id="IPR004000">
    <property type="entry name" value="Actin"/>
</dbReference>
<dbReference type="PRINTS" id="PR00190">
    <property type="entry name" value="ACTIN"/>
</dbReference>
<comment type="subunit">
    <text evidence="1">Component of the Arp2/3 complex.</text>
</comment>
<dbReference type="Ensembl" id="ENSOMYT00000128578.1">
    <property type="protein sequence ID" value="ENSOMYP00000110060.1"/>
    <property type="gene ID" value="ENSOMYG00000053535.1"/>
</dbReference>
<keyword evidence="1" id="KW-0009">Actin-binding</keyword>
<keyword evidence="3" id="KW-1185">Reference proteome</keyword>
<evidence type="ECO:0000256" key="1">
    <source>
        <dbReference type="RuleBase" id="RU365080"/>
    </source>
</evidence>
<dbReference type="GeneTree" id="ENSGT00940000154556"/>
<dbReference type="Gene3D" id="3.30.420.40">
    <property type="match status" value="2"/>
</dbReference>
<dbReference type="SMART" id="SM00268">
    <property type="entry name" value="ACTIN"/>
    <property type="match status" value="1"/>
</dbReference>
<dbReference type="GO" id="GO:0034314">
    <property type="term" value="P:Arp2/3 complex-mediated actin nucleation"/>
    <property type="evidence" value="ECO:0007669"/>
    <property type="project" value="UniProtKB-UniRule"/>
</dbReference>
<keyword evidence="1" id="KW-0067">ATP-binding</keyword>
<dbReference type="GO" id="GO:0003779">
    <property type="term" value="F:actin binding"/>
    <property type="evidence" value="ECO:0007669"/>
    <property type="project" value="UniProtKB-KW"/>
</dbReference>
<reference evidence="2" key="1">
    <citation type="submission" date="2020-07" db="EMBL/GenBank/DDBJ databases">
        <title>A long reads based de novo assembly of the rainbow trout Arlee double haploid line genome.</title>
        <authorList>
            <person name="Gao G."/>
            <person name="Palti Y."/>
        </authorList>
    </citation>
    <scope>NUCLEOTIDE SEQUENCE [LARGE SCALE GENOMIC DNA]</scope>
</reference>
<accession>A0A8K9US47</accession>
<evidence type="ECO:0000313" key="2">
    <source>
        <dbReference type="Ensembl" id="ENSOMYP00000110060.1"/>
    </source>
</evidence>
<dbReference type="AlphaFoldDB" id="A0A8K9US47"/>
<protein>
    <recommendedName>
        <fullName evidence="1">Actin-related protein 2</fullName>
    </recommendedName>
</protein>
<comment type="similarity">
    <text evidence="1">Belongs to the actin family. ARP2 subfamily.</text>
</comment>
<dbReference type="PROSITE" id="PS01132">
    <property type="entry name" value="ACTINS_ACT_LIKE"/>
    <property type="match status" value="1"/>
</dbReference>
<comment type="subcellular location">
    <subcellularLocation>
        <location evidence="1">Cytoplasm</location>
        <location evidence="1">Cytoskeleton</location>
    </subcellularLocation>
</comment>